<evidence type="ECO:0000313" key="4">
    <source>
        <dbReference type="EMBL" id="KEI69770.1"/>
    </source>
</evidence>
<dbReference type="eggNOG" id="ENOG50339YA">
    <property type="taxonomic scope" value="Bacteria"/>
</dbReference>
<dbReference type="AlphaFoldDB" id="A0A081K6J4"/>
<protein>
    <recommendedName>
        <fullName evidence="3">DUF4124 domain-containing protein</fullName>
    </recommendedName>
</protein>
<dbReference type="InterPro" id="IPR025392">
    <property type="entry name" value="DUF4124"/>
</dbReference>
<dbReference type="RefSeq" id="WP_020582622.1">
    <property type="nucleotide sequence ID" value="NZ_JOJP01000001.1"/>
</dbReference>
<feature type="compositionally biased region" description="Basic and acidic residues" evidence="1">
    <location>
        <begin position="69"/>
        <end position="89"/>
    </location>
</feature>
<sequence>MKQLLFLFALLLPITGAAEPIYKWKDDQGVIHFSTTPPKKQTNTEVMAKPELQKISDDASQMTEDEDHSEATVKKKAIEPTDKPQQKTEEELAYCNTLKGNMTMLNSSPRVRVKNKDGEYEILDDTARQKQITRIKKLLNDFCKN</sequence>
<dbReference type="Proteomes" id="UP000027997">
    <property type="component" value="Unassembled WGS sequence"/>
</dbReference>
<proteinExistence type="predicted"/>
<evidence type="ECO:0000256" key="2">
    <source>
        <dbReference type="SAM" id="SignalP"/>
    </source>
</evidence>
<dbReference type="Pfam" id="PF13511">
    <property type="entry name" value="DUF4124"/>
    <property type="match status" value="1"/>
</dbReference>
<name>A0A081K6J4_9GAMM</name>
<evidence type="ECO:0000313" key="5">
    <source>
        <dbReference type="Proteomes" id="UP000027997"/>
    </source>
</evidence>
<feature type="domain" description="DUF4124" evidence="3">
    <location>
        <begin position="9"/>
        <end position="51"/>
    </location>
</feature>
<keyword evidence="5" id="KW-1185">Reference proteome</keyword>
<reference evidence="4 5" key="1">
    <citation type="submission" date="2014-06" db="EMBL/GenBank/DDBJ databases">
        <title>Whole Genome Sequences of Three Symbiotic Endozoicomonas Bacteria.</title>
        <authorList>
            <person name="Neave M.J."/>
            <person name="Apprill A."/>
            <person name="Voolstra C.R."/>
        </authorList>
    </citation>
    <scope>NUCLEOTIDE SEQUENCE [LARGE SCALE GENOMIC DNA]</scope>
    <source>
        <strain evidence="4 5">DSM 22380</strain>
    </source>
</reference>
<feature type="signal peptide" evidence="2">
    <location>
        <begin position="1"/>
        <end position="18"/>
    </location>
</feature>
<organism evidence="4 5">
    <name type="scientific">Endozoicomonas elysicola</name>
    <dbReference type="NCBI Taxonomy" id="305900"/>
    <lineage>
        <taxon>Bacteria</taxon>
        <taxon>Pseudomonadati</taxon>
        <taxon>Pseudomonadota</taxon>
        <taxon>Gammaproteobacteria</taxon>
        <taxon>Oceanospirillales</taxon>
        <taxon>Endozoicomonadaceae</taxon>
        <taxon>Endozoicomonas</taxon>
    </lineage>
</organism>
<evidence type="ECO:0000259" key="3">
    <source>
        <dbReference type="Pfam" id="PF13511"/>
    </source>
</evidence>
<dbReference type="EMBL" id="JOJP01000001">
    <property type="protein sequence ID" value="KEI69770.1"/>
    <property type="molecule type" value="Genomic_DNA"/>
</dbReference>
<feature type="region of interest" description="Disordered" evidence="1">
    <location>
        <begin position="57"/>
        <end position="89"/>
    </location>
</feature>
<keyword evidence="2" id="KW-0732">Signal</keyword>
<gene>
    <name evidence="4" type="ORF">GV64_02560</name>
</gene>
<accession>A0A081K6J4</accession>
<feature type="chain" id="PRO_5001758651" description="DUF4124 domain-containing protein" evidence="2">
    <location>
        <begin position="19"/>
        <end position="145"/>
    </location>
</feature>
<comment type="caution">
    <text evidence="4">The sequence shown here is derived from an EMBL/GenBank/DDBJ whole genome shotgun (WGS) entry which is preliminary data.</text>
</comment>
<evidence type="ECO:0000256" key="1">
    <source>
        <dbReference type="SAM" id="MobiDB-lite"/>
    </source>
</evidence>